<keyword evidence="2" id="KW-1185">Reference proteome</keyword>
<feature type="compositionally biased region" description="Low complexity" evidence="1">
    <location>
        <begin position="78"/>
        <end position="95"/>
    </location>
</feature>
<feature type="compositionally biased region" description="Basic and acidic residues" evidence="1">
    <location>
        <begin position="213"/>
        <end position="222"/>
    </location>
</feature>
<evidence type="ECO:0000313" key="3">
    <source>
        <dbReference type="RefSeq" id="XP_027112061.2"/>
    </source>
</evidence>
<sequence>MAATVSAWAKPGAWALDSEENEADLLQQHNQDSLTGVHLSNGAAANSAPTADFPSLATAAATKPKKKKGQTLSLQEFSTFGTTPKPSSSSSSQPSRGLTHDELLALPTGPRQRSAEELDRNKGFRSYGNNYDRPGRGSSDEQPRRPRDSSRDLAPSRADEIDDWGALKKSTAGNGNLFERRERGERGGFFSDSQSRADEVDNWASNKTFVPSESRRNDRRGGFESNGGADSANWVKRKEEEGRKFGSSGGGAFDSLRERRGGGFDSANGGGPDSDSWGRKKEEVATAGGRPRLNLQPRTLPVGEQNESGVKPKGSSPFGSARPREEVLKQKGQDWKEIDEKLESVKIKEAVAAVEEKPTFGKRGFGSGNWRGGFQQEEKNERAWRKPEPQPEDARPLSSSAEKTEDVPVEEAEDKSSQI</sequence>
<feature type="region of interest" description="Disordered" evidence="1">
    <location>
        <begin position="37"/>
        <end position="332"/>
    </location>
</feature>
<name>A0A6P6WBR9_COFAR</name>
<feature type="region of interest" description="Disordered" evidence="1">
    <location>
        <begin position="359"/>
        <end position="419"/>
    </location>
</feature>
<gene>
    <name evidence="3" type="primary">LOC113731167</name>
</gene>
<reference evidence="3" key="2">
    <citation type="submission" date="2025-08" db="UniProtKB">
        <authorList>
            <consortium name="RefSeq"/>
        </authorList>
    </citation>
    <scope>IDENTIFICATION</scope>
    <source>
        <tissue evidence="3">Leaves</tissue>
    </source>
</reference>
<feature type="compositionally biased region" description="Basic and acidic residues" evidence="1">
    <location>
        <begin position="113"/>
        <end position="122"/>
    </location>
</feature>
<dbReference type="Proteomes" id="UP001652660">
    <property type="component" value="Chromosome 2e"/>
</dbReference>
<evidence type="ECO:0000313" key="2">
    <source>
        <dbReference type="Proteomes" id="UP001652660"/>
    </source>
</evidence>
<dbReference type="InterPro" id="IPR010433">
    <property type="entry name" value="EIF-4B_pln"/>
</dbReference>
<dbReference type="PANTHER" id="PTHR32091">
    <property type="entry name" value="EUKARYOTIC TRANSLATION INITIATION FACTOR 4B"/>
    <property type="match status" value="1"/>
</dbReference>
<evidence type="ECO:0000256" key="1">
    <source>
        <dbReference type="SAM" id="MobiDB-lite"/>
    </source>
</evidence>
<feature type="compositionally biased region" description="Basic and acidic residues" evidence="1">
    <location>
        <begin position="322"/>
        <end position="332"/>
    </location>
</feature>
<dbReference type="PANTHER" id="PTHR32091:SF17">
    <property type="entry name" value="EUKARYOTIC TRANSLATION INITIATION FACTOR 4B3"/>
    <property type="match status" value="1"/>
</dbReference>
<dbReference type="Pfam" id="PF06273">
    <property type="entry name" value="eIF-4B"/>
    <property type="match status" value="1"/>
</dbReference>
<dbReference type="RefSeq" id="XP_027112061.2">
    <property type="nucleotide sequence ID" value="XM_027256260.2"/>
</dbReference>
<accession>A0A6P6WBR9</accession>
<feature type="compositionally biased region" description="Basic and acidic residues" evidence="1">
    <location>
        <begin position="376"/>
        <end position="395"/>
    </location>
</feature>
<protein>
    <submittedName>
        <fullName evidence="3">Eukaryotic translation initiation factor 4B3-like isoform X1</fullName>
    </submittedName>
</protein>
<dbReference type="GeneID" id="113731167"/>
<feature type="compositionally biased region" description="Basic and acidic residues" evidence="1">
    <location>
        <begin position="133"/>
        <end position="151"/>
    </location>
</feature>
<proteinExistence type="predicted"/>
<organism evidence="2 3">
    <name type="scientific">Coffea arabica</name>
    <name type="common">Arabian coffee</name>
    <dbReference type="NCBI Taxonomy" id="13443"/>
    <lineage>
        <taxon>Eukaryota</taxon>
        <taxon>Viridiplantae</taxon>
        <taxon>Streptophyta</taxon>
        <taxon>Embryophyta</taxon>
        <taxon>Tracheophyta</taxon>
        <taxon>Spermatophyta</taxon>
        <taxon>Magnoliopsida</taxon>
        <taxon>eudicotyledons</taxon>
        <taxon>Gunneridae</taxon>
        <taxon>Pentapetalae</taxon>
        <taxon>asterids</taxon>
        <taxon>lamiids</taxon>
        <taxon>Gentianales</taxon>
        <taxon>Rubiaceae</taxon>
        <taxon>Ixoroideae</taxon>
        <taxon>Gardenieae complex</taxon>
        <taxon>Bertiereae - Coffeeae clade</taxon>
        <taxon>Coffeeae</taxon>
        <taxon>Coffea</taxon>
    </lineage>
</organism>
<dbReference type="OrthoDB" id="48651at2759"/>
<reference evidence="2" key="1">
    <citation type="journal article" date="2025" name="Foods">
        <title>Unveiling the Microbial Signatures of Arabica Coffee Cherries: Insights into Ripeness Specific Diversity, Functional Traits, and Implications for Quality and Safety.</title>
        <authorList>
            <consortium name="RefSeq"/>
            <person name="Tenea G.N."/>
            <person name="Cifuentes V."/>
            <person name="Reyes P."/>
            <person name="Cevallos-Vallejos M."/>
        </authorList>
    </citation>
    <scope>NUCLEOTIDE SEQUENCE [LARGE SCALE GENOMIC DNA]</scope>
</reference>